<keyword evidence="4" id="KW-1185">Reference proteome</keyword>
<dbReference type="SMART" id="SM01007">
    <property type="entry name" value="Aldolase_II"/>
    <property type="match status" value="1"/>
</dbReference>
<dbReference type="EMBL" id="SMLM01000001">
    <property type="protein sequence ID" value="TFZ06091.1"/>
    <property type="molecule type" value="Genomic_DNA"/>
</dbReference>
<dbReference type="InterPro" id="IPR001303">
    <property type="entry name" value="Aldolase_II/adducin_N"/>
</dbReference>
<dbReference type="AlphaFoldDB" id="A0A4Z0C4B2"/>
<accession>A0A4Z0C4B2</accession>
<dbReference type="PANTHER" id="PTHR10672">
    <property type="entry name" value="ADDUCIN"/>
    <property type="match status" value="1"/>
</dbReference>
<dbReference type="PANTHER" id="PTHR10672:SF3">
    <property type="entry name" value="PROTEIN HU-LI TAI SHAO"/>
    <property type="match status" value="1"/>
</dbReference>
<sequence>MNHSFADLPEEAAARRELAACYRLFDQLGWTEAIFNHITLRVPSPPGSAHYLINPFGLHYCEVSASNLVKIDIEGNDITGTGRQVNRAGFVIHGAIHQARPDAHCVMHIHTTAGCAVSCKESGLRHDNFYSAMLYGDVGYHEYEGVTTNVDERPRLVQSLGNRNHLILRNHGLLTVGGSVAQCFQRLWTLQRACEIQLAADAGAGPNREIPVSVLEKVPASRLKMNDSTKADGVSQMMFDAMLRRAGISRDAL</sequence>
<feature type="domain" description="Class II aldolase/adducin N-terminal" evidence="2">
    <location>
        <begin position="16"/>
        <end position="198"/>
    </location>
</feature>
<dbReference type="SUPFAM" id="SSF53639">
    <property type="entry name" value="AraD/HMP-PK domain-like"/>
    <property type="match status" value="1"/>
</dbReference>
<name>A0A4Z0C4B2_9BURK</name>
<evidence type="ECO:0000313" key="3">
    <source>
        <dbReference type="EMBL" id="TFZ06091.1"/>
    </source>
</evidence>
<dbReference type="InterPro" id="IPR036409">
    <property type="entry name" value="Aldolase_II/adducin_N_sf"/>
</dbReference>
<dbReference type="Pfam" id="PF00596">
    <property type="entry name" value="Aldolase_II"/>
    <property type="match status" value="1"/>
</dbReference>
<dbReference type="Proteomes" id="UP000298180">
    <property type="component" value="Unassembled WGS sequence"/>
</dbReference>
<evidence type="ECO:0000313" key="4">
    <source>
        <dbReference type="Proteomes" id="UP000298180"/>
    </source>
</evidence>
<proteinExistence type="inferred from homology"/>
<evidence type="ECO:0000259" key="2">
    <source>
        <dbReference type="SMART" id="SM01007"/>
    </source>
</evidence>
<dbReference type="OrthoDB" id="8859181at2"/>
<protein>
    <submittedName>
        <fullName evidence="3">Class II aldolase/adducin family protein</fullName>
    </submittedName>
</protein>
<organism evidence="3 4">
    <name type="scientific">Ramlibacter henchirensis</name>
    <dbReference type="NCBI Taxonomy" id="204072"/>
    <lineage>
        <taxon>Bacteria</taxon>
        <taxon>Pseudomonadati</taxon>
        <taxon>Pseudomonadota</taxon>
        <taxon>Betaproteobacteria</taxon>
        <taxon>Burkholderiales</taxon>
        <taxon>Comamonadaceae</taxon>
        <taxon>Ramlibacter</taxon>
    </lineage>
</organism>
<dbReference type="NCBIfam" id="NF005451">
    <property type="entry name" value="PRK07044.1"/>
    <property type="match status" value="1"/>
</dbReference>
<dbReference type="RefSeq" id="WP_135262177.1">
    <property type="nucleotide sequence ID" value="NZ_SMLM01000001.1"/>
</dbReference>
<dbReference type="GO" id="GO:0051015">
    <property type="term" value="F:actin filament binding"/>
    <property type="evidence" value="ECO:0007669"/>
    <property type="project" value="TreeGrafter"/>
</dbReference>
<evidence type="ECO:0000256" key="1">
    <source>
        <dbReference type="ARBA" id="ARBA00037961"/>
    </source>
</evidence>
<dbReference type="Gene3D" id="3.40.225.10">
    <property type="entry name" value="Class II aldolase/adducin N-terminal domain"/>
    <property type="match status" value="1"/>
</dbReference>
<gene>
    <name evidence="3" type="ORF">EZ313_05445</name>
</gene>
<dbReference type="GO" id="GO:0005856">
    <property type="term" value="C:cytoskeleton"/>
    <property type="evidence" value="ECO:0007669"/>
    <property type="project" value="TreeGrafter"/>
</dbReference>
<comment type="similarity">
    <text evidence="1">Belongs to the aldolase class II family.</text>
</comment>
<comment type="caution">
    <text evidence="3">The sequence shown here is derived from an EMBL/GenBank/DDBJ whole genome shotgun (WGS) entry which is preliminary data.</text>
</comment>
<dbReference type="InterPro" id="IPR051017">
    <property type="entry name" value="Aldolase-II_Adducin_sf"/>
</dbReference>
<reference evidence="3 4" key="1">
    <citation type="submission" date="2019-03" db="EMBL/GenBank/DDBJ databases">
        <title>Ramlibacter henchirensis DSM 14656, whole genome shotgun sequence.</title>
        <authorList>
            <person name="Zhang X."/>
            <person name="Feng G."/>
            <person name="Zhu H."/>
        </authorList>
    </citation>
    <scope>NUCLEOTIDE SEQUENCE [LARGE SCALE GENOMIC DNA]</scope>
    <source>
        <strain evidence="3 4">DSM 14656</strain>
    </source>
</reference>